<proteinExistence type="predicted"/>
<gene>
    <name evidence="4" type="ORF">H9913_10930</name>
</gene>
<accession>A0A9D2R8P7</accession>
<evidence type="ECO:0000313" key="4">
    <source>
        <dbReference type="EMBL" id="HJD40528.1"/>
    </source>
</evidence>
<dbReference type="SUPFAM" id="SSF53613">
    <property type="entry name" value="Ribokinase-like"/>
    <property type="match status" value="1"/>
</dbReference>
<dbReference type="InterPro" id="IPR002173">
    <property type="entry name" value="Carboh/pur_kinase_PfkB_CS"/>
</dbReference>
<dbReference type="Gene3D" id="3.40.1190.20">
    <property type="match status" value="1"/>
</dbReference>
<name>A0A9D2R8P7_9FIRM</name>
<dbReference type="PROSITE" id="PS00584">
    <property type="entry name" value="PFKB_KINASES_2"/>
    <property type="match status" value="1"/>
</dbReference>
<comment type="caution">
    <text evidence="4">The sequence shown here is derived from an EMBL/GenBank/DDBJ whole genome shotgun (WGS) entry which is preliminary data.</text>
</comment>
<dbReference type="PANTHER" id="PTHR10584">
    <property type="entry name" value="SUGAR KINASE"/>
    <property type="match status" value="1"/>
</dbReference>
<reference evidence="4" key="1">
    <citation type="journal article" date="2021" name="PeerJ">
        <title>Extensive microbial diversity within the chicken gut microbiome revealed by metagenomics and culture.</title>
        <authorList>
            <person name="Gilroy R."/>
            <person name="Ravi A."/>
            <person name="Getino M."/>
            <person name="Pursley I."/>
            <person name="Horton D.L."/>
            <person name="Alikhan N.F."/>
            <person name="Baker D."/>
            <person name="Gharbi K."/>
            <person name="Hall N."/>
            <person name="Watson M."/>
            <person name="Adriaenssens E.M."/>
            <person name="Foster-Nyarko E."/>
            <person name="Jarju S."/>
            <person name="Secka A."/>
            <person name="Antonio M."/>
            <person name="Oren A."/>
            <person name="Chaudhuri R.R."/>
            <person name="La Ragione R."/>
            <person name="Hildebrand F."/>
            <person name="Pallen M.J."/>
        </authorList>
    </citation>
    <scope>NUCLEOTIDE SEQUENCE</scope>
    <source>
        <strain evidence="4">ChiW19-6364</strain>
    </source>
</reference>
<dbReference type="Pfam" id="PF00294">
    <property type="entry name" value="PfkB"/>
    <property type="match status" value="1"/>
</dbReference>
<dbReference type="InterPro" id="IPR029056">
    <property type="entry name" value="Ribokinase-like"/>
</dbReference>
<dbReference type="InterPro" id="IPR011611">
    <property type="entry name" value="PfkB_dom"/>
</dbReference>
<keyword evidence="2 4" id="KW-0418">Kinase</keyword>
<reference evidence="4" key="2">
    <citation type="submission" date="2021-04" db="EMBL/GenBank/DDBJ databases">
        <authorList>
            <person name="Gilroy R."/>
        </authorList>
    </citation>
    <scope>NUCLEOTIDE SEQUENCE</scope>
    <source>
        <strain evidence="4">ChiW19-6364</strain>
    </source>
</reference>
<evidence type="ECO:0000256" key="1">
    <source>
        <dbReference type="ARBA" id="ARBA00022679"/>
    </source>
</evidence>
<dbReference type="EMBL" id="DWUX01000196">
    <property type="protein sequence ID" value="HJD40528.1"/>
    <property type="molecule type" value="Genomic_DNA"/>
</dbReference>
<evidence type="ECO:0000256" key="2">
    <source>
        <dbReference type="ARBA" id="ARBA00022777"/>
    </source>
</evidence>
<dbReference type="CDD" id="cd01166">
    <property type="entry name" value="KdgK"/>
    <property type="match status" value="1"/>
</dbReference>
<sequence length="314" mass="34157">MKNIMIIGAAIGDVLVYPVSPEVFASGSHPAREILLSTGGDGLNEATVLAGLGKDPYLCTLLGRDQMGELVKAHCQTRGIRQDFLRNEGDIPTGLNVVLVQENGERSFLTNPSSTLRNLKACHIPEIFPQDVGILCLASIFVSPWLGSQELAEIFARAKKQGITVCADMTKRKKGETAWNMKAAFSQVDYLFANREEGQLLTEKEEPEEIAEVFLECGAGCAVIKTGKKGCYIKNEKEAFAIPGFSVECVDTTGAGDSFCAGFLYGLSEEKDLYTCGLYGNACGALAVRQVGACREKILWKDVEKLIEEQEKKK</sequence>
<keyword evidence="1" id="KW-0808">Transferase</keyword>
<dbReference type="AlphaFoldDB" id="A0A9D2R8P7"/>
<protein>
    <submittedName>
        <fullName evidence="4">Sugar kinase</fullName>
    </submittedName>
</protein>
<evidence type="ECO:0000259" key="3">
    <source>
        <dbReference type="Pfam" id="PF00294"/>
    </source>
</evidence>
<organism evidence="4 5">
    <name type="scientific">Candidatus Blautia stercoripullorum</name>
    <dbReference type="NCBI Taxonomy" id="2838502"/>
    <lineage>
        <taxon>Bacteria</taxon>
        <taxon>Bacillati</taxon>
        <taxon>Bacillota</taxon>
        <taxon>Clostridia</taxon>
        <taxon>Lachnospirales</taxon>
        <taxon>Lachnospiraceae</taxon>
        <taxon>Blautia</taxon>
    </lineage>
</organism>
<dbReference type="GO" id="GO:0016301">
    <property type="term" value="F:kinase activity"/>
    <property type="evidence" value="ECO:0007669"/>
    <property type="project" value="UniProtKB-KW"/>
</dbReference>
<dbReference type="GO" id="GO:0005829">
    <property type="term" value="C:cytosol"/>
    <property type="evidence" value="ECO:0007669"/>
    <property type="project" value="TreeGrafter"/>
</dbReference>
<feature type="domain" description="Carbohydrate kinase PfkB" evidence="3">
    <location>
        <begin position="1"/>
        <end position="294"/>
    </location>
</feature>
<dbReference type="PANTHER" id="PTHR10584:SF166">
    <property type="entry name" value="RIBOKINASE"/>
    <property type="match status" value="1"/>
</dbReference>
<evidence type="ECO:0000313" key="5">
    <source>
        <dbReference type="Proteomes" id="UP000823850"/>
    </source>
</evidence>
<dbReference type="Proteomes" id="UP000823850">
    <property type="component" value="Unassembled WGS sequence"/>
</dbReference>